<dbReference type="Proteomes" id="UP001140094">
    <property type="component" value="Unassembled WGS sequence"/>
</dbReference>
<dbReference type="OrthoDB" id="196547at2759"/>
<evidence type="ECO:0000313" key="1">
    <source>
        <dbReference type="EMBL" id="KAJ2794230.1"/>
    </source>
</evidence>
<dbReference type="AlphaFoldDB" id="A0A9W8LRB6"/>
<accession>A0A9W8LRB6</accession>
<name>A0A9W8LRB6_9FUNG</name>
<protein>
    <submittedName>
        <fullName evidence="1">Uncharacterized protein</fullName>
    </submittedName>
</protein>
<dbReference type="EMBL" id="JANBUO010002609">
    <property type="protein sequence ID" value="KAJ2794230.1"/>
    <property type="molecule type" value="Genomic_DNA"/>
</dbReference>
<organism evidence="1 2">
    <name type="scientific">Coemansia guatemalensis</name>
    <dbReference type="NCBI Taxonomy" id="2761395"/>
    <lineage>
        <taxon>Eukaryota</taxon>
        <taxon>Fungi</taxon>
        <taxon>Fungi incertae sedis</taxon>
        <taxon>Zoopagomycota</taxon>
        <taxon>Kickxellomycotina</taxon>
        <taxon>Kickxellomycetes</taxon>
        <taxon>Kickxellales</taxon>
        <taxon>Kickxellaceae</taxon>
        <taxon>Coemansia</taxon>
    </lineage>
</organism>
<keyword evidence="2" id="KW-1185">Reference proteome</keyword>
<feature type="non-terminal residue" evidence="1">
    <location>
        <position position="1"/>
    </location>
</feature>
<sequence length="109" mass="12362">HMLLQFEHSPVGLASLKQMPGINNALYIQPLVFDMEINPMAAVAEQPEPDINMVIWLNELQQSCDSGTLLLANLGQLTVGFRKQLRERVMAQFVNEHNTHCLRNECFLS</sequence>
<proteinExistence type="predicted"/>
<gene>
    <name evidence="1" type="ORF">H4R20_006296</name>
</gene>
<comment type="caution">
    <text evidence="1">The sequence shown here is derived from an EMBL/GenBank/DDBJ whole genome shotgun (WGS) entry which is preliminary data.</text>
</comment>
<reference evidence="1" key="1">
    <citation type="submission" date="2022-07" db="EMBL/GenBank/DDBJ databases">
        <title>Phylogenomic reconstructions and comparative analyses of Kickxellomycotina fungi.</title>
        <authorList>
            <person name="Reynolds N.K."/>
            <person name="Stajich J.E."/>
            <person name="Barry K."/>
            <person name="Grigoriev I.V."/>
            <person name="Crous P."/>
            <person name="Smith M.E."/>
        </authorList>
    </citation>
    <scope>NUCLEOTIDE SEQUENCE</scope>
    <source>
        <strain evidence="1">NRRL 1565</strain>
    </source>
</reference>
<evidence type="ECO:0000313" key="2">
    <source>
        <dbReference type="Proteomes" id="UP001140094"/>
    </source>
</evidence>